<evidence type="ECO:0000256" key="1">
    <source>
        <dbReference type="ARBA" id="ARBA00004127"/>
    </source>
</evidence>
<dbReference type="PANTHER" id="PTHR22911">
    <property type="entry name" value="ACYL-MALONYL CONDENSING ENZYME-RELATED"/>
    <property type="match status" value="1"/>
</dbReference>
<keyword evidence="3" id="KW-0812">Transmembrane</keyword>
<feature type="transmembrane region" description="Helical" evidence="3">
    <location>
        <begin position="65"/>
        <end position="83"/>
    </location>
</feature>
<feature type="transmembrane region" description="Helical" evidence="3">
    <location>
        <begin position="89"/>
        <end position="112"/>
    </location>
</feature>
<evidence type="ECO:0000313" key="6">
    <source>
        <dbReference type="Proteomes" id="UP000030595"/>
    </source>
</evidence>
<feature type="transmembrane region" description="Helical" evidence="3">
    <location>
        <begin position="7"/>
        <end position="28"/>
    </location>
</feature>
<protein>
    <submittedName>
        <fullName evidence="5">Transporter</fullName>
    </submittedName>
</protein>
<dbReference type="OrthoDB" id="9814238at2"/>
<sequence>MNVSSMIKLTISMAIFGSVGFFSTNSGIPALELVFVRCIFATLFLGGLWYLTGGHKTEKWNKKEVWQTLLCGVFLVLNWVFLFKAFEEMSISIAISIYNLAPIFVLILGTVLLREKMTVSGVLATVICFIGSILIVGIENFHSIDQFITSGFVWALLSAVCYALTMFTSKTLNNLSPYATTFLQTIVGIIMLLPFCQFDVFNGLTTTNWLYILGTGIIHTGFVYYLFFDSIRNLSTIIVSVLVFVDPVVAILLDTLILSFRPTLFQSLGIILIFGGILFTIFKPKKGVALPIENKEEIVS</sequence>
<reference evidence="5 6" key="1">
    <citation type="submission" date="2014-02" db="EMBL/GenBank/DDBJ databases">
        <title>Draft genome sequence of Lysinibacillus massiliensis CCUG 49529.</title>
        <authorList>
            <person name="Zhang F."/>
            <person name="Wang G."/>
            <person name="Zhang L."/>
        </authorList>
    </citation>
    <scope>NUCLEOTIDE SEQUENCE [LARGE SCALE GENOMIC DNA]</scope>
    <source>
        <strain evidence="5 6">CCUG 49529</strain>
    </source>
</reference>
<dbReference type="Pfam" id="PF00892">
    <property type="entry name" value="EamA"/>
    <property type="match status" value="2"/>
</dbReference>
<dbReference type="eggNOG" id="COG0697">
    <property type="taxonomic scope" value="Bacteria"/>
</dbReference>
<keyword evidence="6" id="KW-1185">Reference proteome</keyword>
<accession>A0A0A3J0D5</accession>
<proteinExistence type="inferred from homology"/>
<comment type="caution">
    <text evidence="5">The sequence shown here is derived from an EMBL/GenBank/DDBJ whole genome shotgun (WGS) entry which is preliminary data.</text>
</comment>
<dbReference type="FunFam" id="1.10.3730.20:FF:000010">
    <property type="entry name" value="EamA family transporter"/>
    <property type="match status" value="1"/>
</dbReference>
<feature type="domain" description="EamA" evidence="4">
    <location>
        <begin position="8"/>
        <end position="136"/>
    </location>
</feature>
<evidence type="ECO:0000256" key="2">
    <source>
        <dbReference type="ARBA" id="ARBA00007362"/>
    </source>
</evidence>
<feature type="transmembrane region" description="Helical" evidence="3">
    <location>
        <begin position="234"/>
        <end position="258"/>
    </location>
</feature>
<evidence type="ECO:0000256" key="3">
    <source>
        <dbReference type="SAM" id="Phobius"/>
    </source>
</evidence>
<feature type="transmembrane region" description="Helical" evidence="3">
    <location>
        <begin position="144"/>
        <end position="165"/>
    </location>
</feature>
<dbReference type="InterPro" id="IPR000620">
    <property type="entry name" value="EamA_dom"/>
</dbReference>
<dbReference type="PANTHER" id="PTHR22911:SF102">
    <property type="entry name" value="MEMBRANE PROTEIN"/>
    <property type="match status" value="1"/>
</dbReference>
<feature type="transmembrane region" description="Helical" evidence="3">
    <location>
        <begin position="264"/>
        <end position="282"/>
    </location>
</feature>
<keyword evidence="3" id="KW-1133">Transmembrane helix</keyword>
<dbReference type="SUPFAM" id="SSF103481">
    <property type="entry name" value="Multidrug resistance efflux transporter EmrE"/>
    <property type="match status" value="2"/>
</dbReference>
<feature type="transmembrane region" description="Helical" evidence="3">
    <location>
        <begin position="208"/>
        <end position="227"/>
    </location>
</feature>
<evidence type="ECO:0000259" key="4">
    <source>
        <dbReference type="Pfam" id="PF00892"/>
    </source>
</evidence>
<feature type="domain" description="EamA" evidence="4">
    <location>
        <begin position="150"/>
        <end position="281"/>
    </location>
</feature>
<feature type="transmembrane region" description="Helical" evidence="3">
    <location>
        <begin position="119"/>
        <end position="138"/>
    </location>
</feature>
<dbReference type="Proteomes" id="UP000030595">
    <property type="component" value="Unassembled WGS sequence"/>
</dbReference>
<name>A0A0A3J0D5_9BACL</name>
<feature type="transmembrane region" description="Helical" evidence="3">
    <location>
        <begin position="34"/>
        <end position="53"/>
    </location>
</feature>
<feature type="transmembrane region" description="Helical" evidence="3">
    <location>
        <begin position="177"/>
        <end position="196"/>
    </location>
</feature>
<dbReference type="GO" id="GO:0016020">
    <property type="term" value="C:membrane"/>
    <property type="evidence" value="ECO:0007669"/>
    <property type="project" value="InterPro"/>
</dbReference>
<dbReference type="RefSeq" id="WP_036176612.1">
    <property type="nucleotide sequence ID" value="NZ_AVCZ01000018.1"/>
</dbReference>
<evidence type="ECO:0000313" key="5">
    <source>
        <dbReference type="EMBL" id="KGR90479.1"/>
    </source>
</evidence>
<dbReference type="InterPro" id="IPR037185">
    <property type="entry name" value="EmrE-like"/>
</dbReference>
<gene>
    <name evidence="5" type="ORF">CD30_11090</name>
</gene>
<dbReference type="Gene3D" id="1.10.3730.20">
    <property type="match status" value="1"/>
</dbReference>
<dbReference type="AlphaFoldDB" id="A0A0A3J0D5"/>
<dbReference type="EMBL" id="JPVQ01000018">
    <property type="protein sequence ID" value="KGR90479.1"/>
    <property type="molecule type" value="Genomic_DNA"/>
</dbReference>
<keyword evidence="3" id="KW-0472">Membrane</keyword>
<comment type="subcellular location">
    <subcellularLocation>
        <location evidence="1">Endomembrane system</location>
        <topology evidence="1">Multi-pass membrane protein</topology>
    </subcellularLocation>
</comment>
<comment type="similarity">
    <text evidence="2">Belongs to the EamA transporter family.</text>
</comment>
<organism evidence="5 6">
    <name type="scientific">Ureibacillus massiliensis 4400831 = CIP 108448 = CCUG 49529</name>
    <dbReference type="NCBI Taxonomy" id="1211035"/>
    <lineage>
        <taxon>Bacteria</taxon>
        <taxon>Bacillati</taxon>
        <taxon>Bacillota</taxon>
        <taxon>Bacilli</taxon>
        <taxon>Bacillales</taxon>
        <taxon>Caryophanaceae</taxon>
        <taxon>Ureibacillus</taxon>
    </lineage>
</organism>